<dbReference type="GO" id="GO:0010333">
    <property type="term" value="F:terpene synthase activity"/>
    <property type="evidence" value="ECO:0007669"/>
    <property type="project" value="InterPro"/>
</dbReference>
<dbReference type="AlphaFoldDB" id="A0A5J5AB00"/>
<organism evidence="6 7">
    <name type="scientific">Nyssa sinensis</name>
    <dbReference type="NCBI Taxonomy" id="561372"/>
    <lineage>
        <taxon>Eukaryota</taxon>
        <taxon>Viridiplantae</taxon>
        <taxon>Streptophyta</taxon>
        <taxon>Embryophyta</taxon>
        <taxon>Tracheophyta</taxon>
        <taxon>Spermatophyta</taxon>
        <taxon>Magnoliopsida</taxon>
        <taxon>eudicotyledons</taxon>
        <taxon>Gunneridae</taxon>
        <taxon>Pentapetalae</taxon>
        <taxon>asterids</taxon>
        <taxon>Cornales</taxon>
        <taxon>Nyssaceae</taxon>
        <taxon>Nyssa</taxon>
    </lineage>
</organism>
<sequence length="196" mass="22449">MLVAAADEPSKQLNLIDAIQCLGVFYHFENHIDAALQLIYDTYHACDDKDNDDLYTVALWFRLLRQQGHYVSCDLKQFTIFINAHRSWGYVVVLILLFFFEQKGGHVASAIKCYKKQYDASKQQAHEEFQKQVADAWKVINGECLRPTDVPIALLTRVINLARVIDVIYKGEDGYTHIGTEMKKRITSLLLDPAPI</sequence>
<keyword evidence="7" id="KW-1185">Reference proteome</keyword>
<dbReference type="InterPro" id="IPR001906">
    <property type="entry name" value="Terpene_synth_N"/>
</dbReference>
<feature type="domain" description="Terpene synthase N-terminal" evidence="4">
    <location>
        <begin position="7"/>
        <end position="78"/>
    </location>
</feature>
<reference evidence="6 7" key="1">
    <citation type="submission" date="2019-09" db="EMBL/GenBank/DDBJ databases">
        <title>A chromosome-level genome assembly of the Chinese tupelo Nyssa sinensis.</title>
        <authorList>
            <person name="Yang X."/>
            <person name="Kang M."/>
            <person name="Yang Y."/>
            <person name="Xiong H."/>
            <person name="Wang M."/>
            <person name="Zhang Z."/>
            <person name="Wang Z."/>
            <person name="Wu H."/>
            <person name="Ma T."/>
            <person name="Liu J."/>
            <person name="Xi Z."/>
        </authorList>
    </citation>
    <scope>NUCLEOTIDE SEQUENCE [LARGE SCALE GENOMIC DNA]</scope>
    <source>
        <strain evidence="6">J267</strain>
        <tissue evidence="6">Leaf</tissue>
    </source>
</reference>
<dbReference type="SUPFAM" id="SSF48576">
    <property type="entry name" value="Terpenoid synthases"/>
    <property type="match status" value="1"/>
</dbReference>
<evidence type="ECO:0000256" key="1">
    <source>
        <dbReference type="ARBA" id="ARBA00001946"/>
    </source>
</evidence>
<dbReference type="InterPro" id="IPR050148">
    <property type="entry name" value="Terpene_synthase-like"/>
</dbReference>
<dbReference type="InterPro" id="IPR008930">
    <property type="entry name" value="Terpenoid_cyclase/PrenylTrfase"/>
</dbReference>
<dbReference type="SUPFAM" id="SSF48239">
    <property type="entry name" value="Terpenoid cyclases/Protein prenyltransferases"/>
    <property type="match status" value="1"/>
</dbReference>
<dbReference type="Gene3D" id="1.50.10.130">
    <property type="entry name" value="Terpene synthase, N-terminal domain"/>
    <property type="match status" value="1"/>
</dbReference>
<evidence type="ECO:0000256" key="3">
    <source>
        <dbReference type="ARBA" id="ARBA00023239"/>
    </source>
</evidence>
<dbReference type="PANTHER" id="PTHR31225">
    <property type="entry name" value="OS04G0344100 PROTEIN-RELATED"/>
    <property type="match status" value="1"/>
</dbReference>
<keyword evidence="2" id="KW-0479">Metal-binding</keyword>
<dbReference type="Proteomes" id="UP000325577">
    <property type="component" value="Linkage Group LG3"/>
</dbReference>
<evidence type="ECO:0000256" key="2">
    <source>
        <dbReference type="ARBA" id="ARBA00022723"/>
    </source>
</evidence>
<dbReference type="Pfam" id="PF03936">
    <property type="entry name" value="Terpene_synth_C"/>
    <property type="match status" value="1"/>
</dbReference>
<feature type="domain" description="Terpene synthase metal-binding" evidence="5">
    <location>
        <begin position="100"/>
        <end position="138"/>
    </location>
</feature>
<dbReference type="InterPro" id="IPR005630">
    <property type="entry name" value="Terpene_synthase_metal-bd"/>
</dbReference>
<dbReference type="PANTHER" id="PTHR31225:SF221">
    <property type="entry name" value="(-)-GERMACRENE D SYNTHASE"/>
    <property type="match status" value="1"/>
</dbReference>
<evidence type="ECO:0000259" key="4">
    <source>
        <dbReference type="Pfam" id="PF01397"/>
    </source>
</evidence>
<accession>A0A5J5AB00</accession>
<keyword evidence="3" id="KW-0456">Lyase</keyword>
<evidence type="ECO:0000313" key="7">
    <source>
        <dbReference type="Proteomes" id="UP000325577"/>
    </source>
</evidence>
<dbReference type="InterPro" id="IPR036965">
    <property type="entry name" value="Terpene_synth_N_sf"/>
</dbReference>
<comment type="cofactor">
    <cofactor evidence="1">
        <name>Mg(2+)</name>
        <dbReference type="ChEBI" id="CHEBI:18420"/>
    </cofactor>
</comment>
<dbReference type="InterPro" id="IPR008949">
    <property type="entry name" value="Isoprenoid_synthase_dom_sf"/>
</dbReference>
<evidence type="ECO:0000259" key="5">
    <source>
        <dbReference type="Pfam" id="PF03936"/>
    </source>
</evidence>
<dbReference type="EMBL" id="CM018046">
    <property type="protein sequence ID" value="KAA8526916.1"/>
    <property type="molecule type" value="Genomic_DNA"/>
</dbReference>
<dbReference type="GO" id="GO:0016114">
    <property type="term" value="P:terpenoid biosynthetic process"/>
    <property type="evidence" value="ECO:0007669"/>
    <property type="project" value="InterPro"/>
</dbReference>
<name>A0A5J5AB00_9ASTE</name>
<proteinExistence type="predicted"/>
<dbReference type="Gene3D" id="1.10.600.10">
    <property type="entry name" value="Farnesyl Diphosphate Synthase"/>
    <property type="match status" value="1"/>
</dbReference>
<protein>
    <submittedName>
        <fullName evidence="6">Uncharacterized protein</fullName>
    </submittedName>
</protein>
<dbReference type="GO" id="GO:0000287">
    <property type="term" value="F:magnesium ion binding"/>
    <property type="evidence" value="ECO:0007669"/>
    <property type="project" value="InterPro"/>
</dbReference>
<dbReference type="Pfam" id="PF01397">
    <property type="entry name" value="Terpene_synth"/>
    <property type="match status" value="1"/>
</dbReference>
<gene>
    <name evidence="6" type="ORF">F0562_008855</name>
</gene>
<evidence type="ECO:0000313" key="6">
    <source>
        <dbReference type="EMBL" id="KAA8526916.1"/>
    </source>
</evidence>
<dbReference type="OrthoDB" id="1877784at2759"/>